<accession>A0A1I5A100</accession>
<sequence length="131" mass="14952">MTKELKKEEEWKQLLTDEQYHVMRQHGTERPGSSPLNFENRTGEYYCVACGTRLFTSDSKFDAGCGWPSFYESADAEAVTEHSDHSLFMERTEIRCANCGSHLGHVFDDGPMPTGLRYCMNGVALRFEPED</sequence>
<dbReference type="SUPFAM" id="SSF51316">
    <property type="entry name" value="Mss4-like"/>
    <property type="match status" value="1"/>
</dbReference>
<dbReference type="NCBIfam" id="TIGR00357">
    <property type="entry name" value="peptide-methionine (R)-S-oxide reductase MsrB"/>
    <property type="match status" value="1"/>
</dbReference>
<dbReference type="PANTHER" id="PTHR10173:SF57">
    <property type="entry name" value="PEPTIDE-METHIONINE (R)-S-OXIDE REDUCTASE"/>
    <property type="match status" value="1"/>
</dbReference>
<proteinExistence type="inferred from homology"/>
<dbReference type="FunFam" id="2.170.150.20:FF:000001">
    <property type="entry name" value="Peptide methionine sulfoxide reductase MsrB"/>
    <property type="match status" value="1"/>
</dbReference>
<dbReference type="RefSeq" id="WP_090068139.1">
    <property type="nucleotide sequence ID" value="NZ_FOVR01000001.1"/>
</dbReference>
<evidence type="ECO:0000256" key="4">
    <source>
        <dbReference type="ARBA" id="ARBA00022723"/>
    </source>
</evidence>
<dbReference type="Proteomes" id="UP000199236">
    <property type="component" value="Unassembled WGS sequence"/>
</dbReference>
<feature type="domain" description="MsrB" evidence="8">
    <location>
        <begin position="8"/>
        <end position="130"/>
    </location>
</feature>
<dbReference type="GO" id="GO:0030091">
    <property type="term" value="P:protein repair"/>
    <property type="evidence" value="ECO:0007669"/>
    <property type="project" value="InterPro"/>
</dbReference>
<dbReference type="GO" id="GO:0006979">
    <property type="term" value="P:response to oxidative stress"/>
    <property type="evidence" value="ECO:0007669"/>
    <property type="project" value="InterPro"/>
</dbReference>
<evidence type="ECO:0000256" key="5">
    <source>
        <dbReference type="ARBA" id="ARBA00022833"/>
    </source>
</evidence>
<keyword evidence="10" id="KW-1185">Reference proteome</keyword>
<dbReference type="GO" id="GO:0046872">
    <property type="term" value="F:metal ion binding"/>
    <property type="evidence" value="ECO:0007669"/>
    <property type="project" value="UniProtKB-KW"/>
</dbReference>
<dbReference type="Gene3D" id="2.170.150.20">
    <property type="entry name" value="Peptide methionine sulfoxide reductase"/>
    <property type="match status" value="1"/>
</dbReference>
<comment type="catalytic activity">
    <reaction evidence="7">
        <text>L-methionyl-[protein] + [thioredoxin]-disulfide + H2O = L-methionyl-(R)-S-oxide-[protein] + [thioredoxin]-dithiol</text>
        <dbReference type="Rhea" id="RHEA:24164"/>
        <dbReference type="Rhea" id="RHEA-COMP:10698"/>
        <dbReference type="Rhea" id="RHEA-COMP:10700"/>
        <dbReference type="Rhea" id="RHEA-COMP:12313"/>
        <dbReference type="Rhea" id="RHEA-COMP:12314"/>
        <dbReference type="ChEBI" id="CHEBI:15377"/>
        <dbReference type="ChEBI" id="CHEBI:16044"/>
        <dbReference type="ChEBI" id="CHEBI:29950"/>
        <dbReference type="ChEBI" id="CHEBI:45764"/>
        <dbReference type="ChEBI" id="CHEBI:50058"/>
        <dbReference type="EC" id="1.8.4.12"/>
    </reaction>
</comment>
<gene>
    <name evidence="9" type="ORF">SAMN04488056_101305</name>
</gene>
<evidence type="ECO:0000256" key="2">
    <source>
        <dbReference type="ARBA" id="ARBA00007174"/>
    </source>
</evidence>
<dbReference type="OrthoDB" id="9785497at2"/>
<dbReference type="InterPro" id="IPR028427">
    <property type="entry name" value="Met_Sox_Rdtase_MsrB"/>
</dbReference>
<dbReference type="InterPro" id="IPR002579">
    <property type="entry name" value="Met_Sox_Rdtase_MsrB_dom"/>
</dbReference>
<comment type="similarity">
    <text evidence="2">Belongs to the MsrB Met sulfoxide reductase family.</text>
</comment>
<evidence type="ECO:0000313" key="9">
    <source>
        <dbReference type="EMBL" id="SFN56144.1"/>
    </source>
</evidence>
<dbReference type="Pfam" id="PF01641">
    <property type="entry name" value="SelR"/>
    <property type="match status" value="1"/>
</dbReference>
<dbReference type="GO" id="GO:0033743">
    <property type="term" value="F:peptide-methionine (R)-S-oxide reductase activity"/>
    <property type="evidence" value="ECO:0007669"/>
    <property type="project" value="UniProtKB-EC"/>
</dbReference>
<dbReference type="GO" id="GO:0005737">
    <property type="term" value="C:cytoplasm"/>
    <property type="evidence" value="ECO:0007669"/>
    <property type="project" value="TreeGrafter"/>
</dbReference>
<dbReference type="EC" id="1.8.4.12" evidence="3"/>
<evidence type="ECO:0000313" key="10">
    <source>
        <dbReference type="Proteomes" id="UP000199236"/>
    </source>
</evidence>
<dbReference type="PROSITE" id="PS51790">
    <property type="entry name" value="MSRB"/>
    <property type="match status" value="1"/>
</dbReference>
<keyword evidence="5" id="KW-0862">Zinc</keyword>
<dbReference type="PANTHER" id="PTHR10173">
    <property type="entry name" value="METHIONINE SULFOXIDE REDUCTASE"/>
    <property type="match status" value="1"/>
</dbReference>
<organism evidence="9 10">
    <name type="scientific">Cohaesibacter marisflavi</name>
    <dbReference type="NCBI Taxonomy" id="655353"/>
    <lineage>
        <taxon>Bacteria</taxon>
        <taxon>Pseudomonadati</taxon>
        <taxon>Pseudomonadota</taxon>
        <taxon>Alphaproteobacteria</taxon>
        <taxon>Hyphomicrobiales</taxon>
        <taxon>Cohaesibacteraceae</taxon>
    </lineage>
</organism>
<comment type="cofactor">
    <cofactor evidence="1">
        <name>Zn(2+)</name>
        <dbReference type="ChEBI" id="CHEBI:29105"/>
    </cofactor>
</comment>
<dbReference type="STRING" id="655353.SAMN04488056_101305"/>
<evidence type="ECO:0000256" key="1">
    <source>
        <dbReference type="ARBA" id="ARBA00001947"/>
    </source>
</evidence>
<evidence type="ECO:0000256" key="7">
    <source>
        <dbReference type="ARBA" id="ARBA00048488"/>
    </source>
</evidence>
<name>A0A1I5A100_9HYPH</name>
<evidence type="ECO:0000256" key="3">
    <source>
        <dbReference type="ARBA" id="ARBA00012499"/>
    </source>
</evidence>
<reference evidence="9 10" key="1">
    <citation type="submission" date="2016-10" db="EMBL/GenBank/DDBJ databases">
        <authorList>
            <person name="de Groot N.N."/>
        </authorList>
    </citation>
    <scope>NUCLEOTIDE SEQUENCE [LARGE SCALE GENOMIC DNA]</scope>
    <source>
        <strain evidence="9 10">CGMCC 1.9157</strain>
    </source>
</reference>
<keyword evidence="6" id="KW-0560">Oxidoreductase</keyword>
<dbReference type="EMBL" id="FOVR01000001">
    <property type="protein sequence ID" value="SFN56144.1"/>
    <property type="molecule type" value="Genomic_DNA"/>
</dbReference>
<protein>
    <recommendedName>
        <fullName evidence="3">peptide-methionine (R)-S-oxide reductase</fullName>
        <ecNumber evidence="3">1.8.4.12</ecNumber>
    </recommendedName>
</protein>
<dbReference type="InterPro" id="IPR011057">
    <property type="entry name" value="Mss4-like_sf"/>
</dbReference>
<keyword evidence="4" id="KW-0479">Metal-binding</keyword>
<evidence type="ECO:0000259" key="8">
    <source>
        <dbReference type="PROSITE" id="PS51790"/>
    </source>
</evidence>
<dbReference type="AlphaFoldDB" id="A0A1I5A100"/>
<evidence type="ECO:0000256" key="6">
    <source>
        <dbReference type="ARBA" id="ARBA00023002"/>
    </source>
</evidence>